<evidence type="ECO:0000256" key="3">
    <source>
        <dbReference type="ARBA" id="ARBA00022475"/>
    </source>
</evidence>
<feature type="transmembrane region" description="Helical" evidence="7">
    <location>
        <begin position="99"/>
        <end position="120"/>
    </location>
</feature>
<evidence type="ECO:0000313" key="9">
    <source>
        <dbReference type="Proteomes" id="UP001205906"/>
    </source>
</evidence>
<feature type="transmembrane region" description="Helical" evidence="7">
    <location>
        <begin position="132"/>
        <end position="156"/>
    </location>
</feature>
<evidence type="ECO:0000256" key="4">
    <source>
        <dbReference type="ARBA" id="ARBA00022692"/>
    </source>
</evidence>
<dbReference type="CDD" id="cd13127">
    <property type="entry name" value="MATE_tuaB_like"/>
    <property type="match status" value="1"/>
</dbReference>
<dbReference type="Proteomes" id="UP001205906">
    <property type="component" value="Unassembled WGS sequence"/>
</dbReference>
<feature type="transmembrane region" description="Helical" evidence="7">
    <location>
        <begin position="168"/>
        <end position="192"/>
    </location>
</feature>
<feature type="transmembrane region" description="Helical" evidence="7">
    <location>
        <begin position="239"/>
        <end position="262"/>
    </location>
</feature>
<feature type="transmembrane region" description="Helical" evidence="7">
    <location>
        <begin position="372"/>
        <end position="389"/>
    </location>
</feature>
<dbReference type="InterPro" id="IPR050833">
    <property type="entry name" value="Poly_Biosynth_Transport"/>
</dbReference>
<keyword evidence="4 7" id="KW-0812">Transmembrane</keyword>
<gene>
    <name evidence="8" type="ORF">NGM99_05050</name>
</gene>
<keyword evidence="6 7" id="KW-0472">Membrane</keyword>
<keyword evidence="3" id="KW-1003">Cell membrane</keyword>
<keyword evidence="9" id="KW-1185">Reference proteome</keyword>
<proteinExistence type="inferred from homology"/>
<evidence type="ECO:0000256" key="7">
    <source>
        <dbReference type="SAM" id="Phobius"/>
    </source>
</evidence>
<evidence type="ECO:0000256" key="2">
    <source>
        <dbReference type="ARBA" id="ARBA00007430"/>
    </source>
</evidence>
<feature type="transmembrane region" description="Helical" evidence="7">
    <location>
        <begin position="395"/>
        <end position="412"/>
    </location>
</feature>
<dbReference type="RefSeq" id="WP_252816614.1">
    <property type="nucleotide sequence ID" value="NZ_JAMXQS010000002.1"/>
</dbReference>
<feature type="transmembrane region" description="Helical" evidence="7">
    <location>
        <begin position="343"/>
        <end position="365"/>
    </location>
</feature>
<sequence>MSVEVLSNQKEGARAYAYLSTGRAKAAVGGAIWAALGSFAPAIVGAAVFTVTSRFLTPAEFGLVALAAAIAALGSALGPGGFGQALIQRKDMNAAHCDAVFWLCMGFGILAYALIVLLGVPLGQWLGEPGLAVLLPVLSLRVLFDLGAIVPNALLARTMAFRKLAMRTTVASLVSAAICLLLLALGETIWALALSQLAASMAASVAALVSSGWCPRFSFSLKALRQISRFGIFASGHRILQTVSLDQLLVGTLLGTAALGLFGFARRIFQILNDLIAGALGNVSYSALSSLQAEKEKLSRALVITTFASSALAFPVFLGLATIAPELVPTLFGAQWSEAVPALQAFCVIGLLSSIGTIQASLINAQGKADWWLGYMTVKQAGTLVVILALYRYGVTALVVGMAAQNLVMWPFSARKVAQLLDIPLGAYLKPFAVPALASALMAAAVIAVDHALPNLSPLLHLAASIAAGAAVYALALSVLGFRRLREILLMITKRRPLSS</sequence>
<name>A0ABT1C2U5_9HYPH</name>
<comment type="subcellular location">
    <subcellularLocation>
        <location evidence="1">Cell membrane</location>
        <topology evidence="1">Multi-pass membrane protein</topology>
    </subcellularLocation>
</comment>
<feature type="transmembrane region" description="Helical" evidence="7">
    <location>
        <begin position="26"/>
        <end position="49"/>
    </location>
</feature>
<dbReference type="PANTHER" id="PTHR30250:SF10">
    <property type="entry name" value="LIPOPOLYSACCHARIDE BIOSYNTHESIS PROTEIN WZXC"/>
    <property type="match status" value="1"/>
</dbReference>
<dbReference type="PANTHER" id="PTHR30250">
    <property type="entry name" value="PST FAMILY PREDICTED COLANIC ACID TRANSPORTER"/>
    <property type="match status" value="1"/>
</dbReference>
<evidence type="ECO:0000256" key="5">
    <source>
        <dbReference type="ARBA" id="ARBA00022989"/>
    </source>
</evidence>
<accession>A0ABT1C2U5</accession>
<dbReference type="Pfam" id="PF13440">
    <property type="entry name" value="Polysacc_synt_3"/>
    <property type="match status" value="1"/>
</dbReference>
<feature type="transmembrane region" description="Helical" evidence="7">
    <location>
        <begin position="459"/>
        <end position="482"/>
    </location>
</feature>
<feature type="transmembrane region" description="Helical" evidence="7">
    <location>
        <begin position="300"/>
        <end position="323"/>
    </location>
</feature>
<evidence type="ECO:0000256" key="1">
    <source>
        <dbReference type="ARBA" id="ARBA00004651"/>
    </source>
</evidence>
<evidence type="ECO:0000313" key="8">
    <source>
        <dbReference type="EMBL" id="MCO6049155.1"/>
    </source>
</evidence>
<comment type="similarity">
    <text evidence="2">Belongs to the polysaccharide synthase family.</text>
</comment>
<keyword evidence="5 7" id="KW-1133">Transmembrane helix</keyword>
<dbReference type="EMBL" id="JAMXQS010000002">
    <property type="protein sequence ID" value="MCO6049155.1"/>
    <property type="molecule type" value="Genomic_DNA"/>
</dbReference>
<feature type="transmembrane region" description="Helical" evidence="7">
    <location>
        <begin position="432"/>
        <end position="453"/>
    </location>
</feature>
<feature type="transmembrane region" description="Helical" evidence="7">
    <location>
        <begin position="61"/>
        <end position="87"/>
    </location>
</feature>
<evidence type="ECO:0000256" key="6">
    <source>
        <dbReference type="ARBA" id="ARBA00023136"/>
    </source>
</evidence>
<protein>
    <submittedName>
        <fullName evidence="8">Lipopolysaccharide biosynthesis protein</fullName>
    </submittedName>
</protein>
<comment type="caution">
    <text evidence="8">The sequence shown here is derived from an EMBL/GenBank/DDBJ whole genome shotgun (WGS) entry which is preliminary data.</text>
</comment>
<reference evidence="8 9" key="1">
    <citation type="submission" date="2022-06" db="EMBL/GenBank/DDBJ databases">
        <title>Mesorhizobium sp. strain RP14 Genome sequencing and assembly.</title>
        <authorList>
            <person name="Kim I."/>
        </authorList>
    </citation>
    <scope>NUCLEOTIDE SEQUENCE [LARGE SCALE GENOMIC DNA]</scope>
    <source>
        <strain evidence="9">RP14(2022)</strain>
    </source>
</reference>
<organism evidence="8 9">
    <name type="scientific">Mesorhizobium liriopis</name>
    <dbReference type="NCBI Taxonomy" id="2953882"/>
    <lineage>
        <taxon>Bacteria</taxon>
        <taxon>Pseudomonadati</taxon>
        <taxon>Pseudomonadota</taxon>
        <taxon>Alphaproteobacteria</taxon>
        <taxon>Hyphomicrobiales</taxon>
        <taxon>Phyllobacteriaceae</taxon>
        <taxon>Mesorhizobium</taxon>
    </lineage>
</organism>